<protein>
    <submittedName>
        <fullName evidence="2">Uncharacterized protein</fullName>
    </submittedName>
</protein>
<feature type="compositionally biased region" description="Polar residues" evidence="1">
    <location>
        <begin position="29"/>
        <end position="44"/>
    </location>
</feature>
<evidence type="ECO:0000256" key="1">
    <source>
        <dbReference type="SAM" id="MobiDB-lite"/>
    </source>
</evidence>
<accession>A0ABT3X4C7</accession>
<feature type="compositionally biased region" description="Polar residues" evidence="1">
    <location>
        <begin position="75"/>
        <end position="85"/>
    </location>
</feature>
<organism evidence="2 3">
    <name type="scientific">Tumebacillus lacus</name>
    <dbReference type="NCBI Taxonomy" id="2995335"/>
    <lineage>
        <taxon>Bacteria</taxon>
        <taxon>Bacillati</taxon>
        <taxon>Bacillota</taxon>
        <taxon>Bacilli</taxon>
        <taxon>Bacillales</taxon>
        <taxon>Alicyclobacillaceae</taxon>
        <taxon>Tumebacillus</taxon>
    </lineage>
</organism>
<name>A0ABT3X4C7_9BACL</name>
<proteinExistence type="predicted"/>
<evidence type="ECO:0000313" key="2">
    <source>
        <dbReference type="EMBL" id="MCX7570822.1"/>
    </source>
</evidence>
<feature type="compositionally biased region" description="Pro residues" evidence="1">
    <location>
        <begin position="87"/>
        <end position="100"/>
    </location>
</feature>
<dbReference type="Proteomes" id="UP001208017">
    <property type="component" value="Unassembled WGS sequence"/>
</dbReference>
<keyword evidence="3" id="KW-1185">Reference proteome</keyword>
<dbReference type="EMBL" id="JAPMLT010000007">
    <property type="protein sequence ID" value="MCX7570822.1"/>
    <property type="molecule type" value="Genomic_DNA"/>
</dbReference>
<feature type="region of interest" description="Disordered" evidence="1">
    <location>
        <begin position="29"/>
        <end position="111"/>
    </location>
</feature>
<sequence length="139" mass="15358">MDIGLLIFGIIIVVNLIRFFKKAAEGYNSASPRVETVQTPSVHENPQDEGGEGVTHEWREDNRQPTVESRPVTAYSPSMLSTGRRPQTPPKAPVTAPPQPQQHHPLLGSKQDVARALVLGEILGEPRAKRPWGPRSTRK</sequence>
<evidence type="ECO:0000313" key="3">
    <source>
        <dbReference type="Proteomes" id="UP001208017"/>
    </source>
</evidence>
<reference evidence="2 3" key="1">
    <citation type="submission" date="2022-11" db="EMBL/GenBank/DDBJ databases">
        <title>Study of microbial diversity in lake waters.</title>
        <authorList>
            <person name="Zhang J."/>
        </authorList>
    </citation>
    <scope>NUCLEOTIDE SEQUENCE [LARGE SCALE GENOMIC DNA]</scope>
    <source>
        <strain evidence="2 3">DT12</strain>
    </source>
</reference>
<gene>
    <name evidence="2" type="ORF">OS242_12715</name>
</gene>
<comment type="caution">
    <text evidence="2">The sequence shown here is derived from an EMBL/GenBank/DDBJ whole genome shotgun (WGS) entry which is preliminary data.</text>
</comment>
<feature type="compositionally biased region" description="Basic and acidic residues" evidence="1">
    <location>
        <begin position="54"/>
        <end position="63"/>
    </location>
</feature>
<dbReference type="RefSeq" id="WP_267152073.1">
    <property type="nucleotide sequence ID" value="NZ_JAPMLT010000007.1"/>
</dbReference>